<dbReference type="NCBIfam" id="TIGR01901">
    <property type="entry name" value="adhes_NPXG"/>
    <property type="match status" value="1"/>
</dbReference>
<name>A0A6B3NBX3_9CYAN</name>
<protein>
    <submittedName>
        <fullName evidence="2">Filamentous hemagglutinin N-terminal domain-containing protein</fullName>
    </submittedName>
</protein>
<dbReference type="InterPro" id="IPR011050">
    <property type="entry name" value="Pectin_lyase_fold/virulence"/>
</dbReference>
<dbReference type="SMART" id="SM00912">
    <property type="entry name" value="Haemagg_act"/>
    <property type="match status" value="1"/>
</dbReference>
<reference evidence="2" key="1">
    <citation type="submission" date="2019-11" db="EMBL/GenBank/DDBJ databases">
        <title>Genomic insights into an expanded diversity of filamentous marine cyanobacteria reveals the extraordinary biosynthetic potential of Moorea and Okeania.</title>
        <authorList>
            <person name="Ferreira Leao T."/>
            <person name="Wang M."/>
            <person name="Moss N."/>
            <person name="Da Silva R."/>
            <person name="Sanders J."/>
            <person name="Nurk S."/>
            <person name="Gurevich A."/>
            <person name="Humphrey G."/>
            <person name="Reher R."/>
            <person name="Zhu Q."/>
            <person name="Belda-Ferre P."/>
            <person name="Glukhov E."/>
            <person name="Rex R."/>
            <person name="Dorrestein P.C."/>
            <person name="Knight R."/>
            <person name="Pevzner P."/>
            <person name="Gerwick W.H."/>
            <person name="Gerwick L."/>
        </authorList>
    </citation>
    <scope>NUCLEOTIDE SEQUENCE</scope>
    <source>
        <strain evidence="2">SIO1C4</strain>
    </source>
</reference>
<feature type="non-terminal residue" evidence="2">
    <location>
        <position position="1195"/>
    </location>
</feature>
<dbReference type="Gene3D" id="2.160.20.10">
    <property type="entry name" value="Single-stranded right-handed beta-helix, Pectin lyase-like"/>
    <property type="match status" value="1"/>
</dbReference>
<dbReference type="AlphaFoldDB" id="A0A6B3NBX3"/>
<evidence type="ECO:0000259" key="1">
    <source>
        <dbReference type="SMART" id="SM00912"/>
    </source>
</evidence>
<dbReference type="InterPro" id="IPR008638">
    <property type="entry name" value="FhaB/CdiA-like_TPS"/>
</dbReference>
<accession>A0A6B3NBX3</accession>
<gene>
    <name evidence="2" type="ORF">F6J89_16415</name>
</gene>
<comment type="caution">
    <text evidence="2">The sequence shown here is derived from an EMBL/GenBank/DDBJ whole genome shotgun (WGS) entry which is preliminary data.</text>
</comment>
<evidence type="ECO:0000313" key="2">
    <source>
        <dbReference type="EMBL" id="NER29167.1"/>
    </source>
</evidence>
<proteinExistence type="predicted"/>
<organism evidence="2">
    <name type="scientific">Symploca sp. SIO1C4</name>
    <dbReference type="NCBI Taxonomy" id="2607765"/>
    <lineage>
        <taxon>Bacteria</taxon>
        <taxon>Bacillati</taxon>
        <taxon>Cyanobacteriota</taxon>
        <taxon>Cyanophyceae</taxon>
        <taxon>Coleofasciculales</taxon>
        <taxon>Coleofasciculaceae</taxon>
        <taxon>Symploca</taxon>
    </lineage>
</organism>
<feature type="domain" description="Filamentous haemagglutinin FhaB/tRNA nuclease CdiA-like TPS" evidence="1">
    <location>
        <begin position="46"/>
        <end position="152"/>
    </location>
</feature>
<dbReference type="Pfam" id="PF05860">
    <property type="entry name" value="TPS"/>
    <property type="match status" value="1"/>
</dbReference>
<dbReference type="SUPFAM" id="SSF51126">
    <property type="entry name" value="Pectin lyase-like"/>
    <property type="match status" value="1"/>
</dbReference>
<dbReference type="InterPro" id="IPR012334">
    <property type="entry name" value="Pectin_lyas_fold"/>
</dbReference>
<sequence>MAGIVHLKPLLSLGLFPLLSLSCCFSLGLQQASAQIIPDNTLGLEPSRITTVNDIRELIEGGAIRDSNLFHSFEQFNIGEGREVYFANPAGIENILGRVTGNDISNIFGTLGVDGMANLFLINPNGIIFGPNARLDIGGSFVASTAEQFAFSDGNFFSAVNPEAPPLLTINITPGLQYGRRQPAPVVNTGNLRVGQAQSLTLTGGTVVTTGELAAPGGEISLAALPSHSLVKLGADAQLLGWEQLPITGESLSGVSTLSVAELVERAGLGNEGIPVDFNSGSAIASGLINVSSTQGVGGITQVLGNQVELFGATVNASGIGGGGTVLIGGDFLGNGTVPKAVSTFVGSDVTINADALITGDGGKVIVWGHQTANIQGTLTARGGIVSGNGGFIETSGKQFLNLTSTPDASAPNGSGGTWLIDPTDITIINGSGGAIGTNTVDVTNINTALNTGTNVTITTSIGGTDQGNITQNNDAAISKTAGGDATLTLQAENDIVLNGEIISSSGQLNVQLLADSDDSGAGAIGIFGATIDTNGGNFIGSGKGLGIANNSSIRSQDGNIDLIGTGGIDAENALGLGIGSNSVVESTTGDITLNGIGGSGIDFAHGLTIADNSIIRSQDGNINLMGTGGSNAPNTDGIGIVSNSVVESTGKGTITMMGIGGSGGDAQGIVIGFDNARVSSTDGNIILIGTGNGNGSTIFGDHGILIFNGGVLESSGTGDITLNGIGGNANEMSNAGISIEGVLRSSGTGDITLNGIGGNGTGEGNYGILIGEELTIDPGMEDAEELITNPGVVEATGTGNITLEGIGGQGTDNNSGIRIQSDGSVVRSTGTGNISLTGTSNGTGNNNKGILIYSGGVVETTNGSIDLEGISGSGVNFNDGIQLINPGSRISTENGNITLTGTAAASNGDRNHGISMFNGGLVQSAGSGSIEITGTSNATGDSGFGNDGISIVDFSGAEATGTGAITMTGTGGEGTVSHQGIVVLGSGARVTSVSGDIFLTGTSRGTGSGHYGIWLGRLGGGVVGTTGTGNITLEGIISGIGNNSEGIFFGDTAVVEATGTGNINLTADEITIAPNFVEIRGTNLLQIQPLDPTLGITIGGTTTDTSLNLDSSELGILPNEFSQIIIGRDNSSGAITVLPVNFNNPTTIQAPVTGGTITTTGAINTNNNPLTFIAGSDITFNNDINTGNGNLSVL</sequence>
<dbReference type="EMBL" id="JAAHFQ010000319">
    <property type="protein sequence ID" value="NER29167.1"/>
    <property type="molecule type" value="Genomic_DNA"/>
</dbReference>